<feature type="compositionally biased region" description="Basic and acidic residues" evidence="1">
    <location>
        <begin position="101"/>
        <end position="113"/>
    </location>
</feature>
<gene>
    <name evidence="3" type="ordered locus">Slin_4191</name>
</gene>
<organism evidence="3 4">
    <name type="scientific">Spirosoma linguale (strain ATCC 33905 / DSM 74 / LMG 10896 / Claus 1)</name>
    <dbReference type="NCBI Taxonomy" id="504472"/>
    <lineage>
        <taxon>Bacteria</taxon>
        <taxon>Pseudomonadati</taxon>
        <taxon>Bacteroidota</taxon>
        <taxon>Cytophagia</taxon>
        <taxon>Cytophagales</taxon>
        <taxon>Cytophagaceae</taxon>
        <taxon>Spirosoma</taxon>
    </lineage>
</organism>
<dbReference type="AlphaFoldDB" id="D2QKL0"/>
<proteinExistence type="predicted"/>
<name>D2QKL0_SPILD</name>
<keyword evidence="4" id="KW-1185">Reference proteome</keyword>
<feature type="chain" id="PRO_5003033954" evidence="2">
    <location>
        <begin position="25"/>
        <end position="119"/>
    </location>
</feature>
<feature type="signal peptide" evidence="2">
    <location>
        <begin position="1"/>
        <end position="24"/>
    </location>
</feature>
<dbReference type="HOGENOM" id="CLU_2182299_0_0_10"/>
<dbReference type="KEGG" id="sli:Slin_4191"/>
<keyword evidence="2" id="KW-0732">Signal</keyword>
<feature type="region of interest" description="Disordered" evidence="1">
    <location>
        <begin position="26"/>
        <end position="119"/>
    </location>
</feature>
<accession>D2QKL0</accession>
<dbReference type="EMBL" id="CP001769">
    <property type="protein sequence ID" value="ADB40176.1"/>
    <property type="molecule type" value="Genomic_DNA"/>
</dbReference>
<reference evidence="3 4" key="1">
    <citation type="journal article" date="2010" name="Stand. Genomic Sci.">
        <title>Complete genome sequence of Spirosoma linguale type strain (1).</title>
        <authorList>
            <person name="Lail K."/>
            <person name="Sikorski J."/>
            <person name="Saunders E."/>
            <person name="Lapidus A."/>
            <person name="Glavina Del Rio T."/>
            <person name="Copeland A."/>
            <person name="Tice H."/>
            <person name="Cheng J.-F."/>
            <person name="Lucas S."/>
            <person name="Nolan M."/>
            <person name="Bruce D."/>
            <person name="Goodwin L."/>
            <person name="Pitluck S."/>
            <person name="Ivanova N."/>
            <person name="Mavromatis K."/>
            <person name="Ovchinnikova G."/>
            <person name="Pati A."/>
            <person name="Chen A."/>
            <person name="Palaniappan K."/>
            <person name="Land M."/>
            <person name="Hauser L."/>
            <person name="Chang Y.-J."/>
            <person name="Jeffries C.D."/>
            <person name="Chain P."/>
            <person name="Brettin T."/>
            <person name="Detter J.C."/>
            <person name="Schuetze A."/>
            <person name="Rohde M."/>
            <person name="Tindall B.J."/>
            <person name="Goeker M."/>
            <person name="Bristow J."/>
            <person name="Eisen J.A."/>
            <person name="Markowitz V."/>
            <person name="Hugenholtz P."/>
            <person name="Kyrpides N.C."/>
            <person name="Klenk H.-P."/>
            <person name="Chen F."/>
        </authorList>
    </citation>
    <scope>NUCLEOTIDE SEQUENCE [LARGE SCALE GENOMIC DNA]</scope>
    <source>
        <strain evidence="4">ATCC 33905 / DSM 74 / LMG 10896 / Claus 1</strain>
    </source>
</reference>
<sequence>MKTQQNVMLKLVIGVMLLATTAMAQTTPKGSSAGSNAPKSTTANANATKPKATSAATARSNKPIPPPSLKDNLESKDNAIPSYKMEKDAGVQKTRNRYVPRRTDSGARKDTLIRRRRSQ</sequence>
<evidence type="ECO:0000313" key="4">
    <source>
        <dbReference type="Proteomes" id="UP000002028"/>
    </source>
</evidence>
<feature type="compositionally biased region" description="Low complexity" evidence="1">
    <location>
        <begin position="35"/>
        <end position="58"/>
    </location>
</feature>
<evidence type="ECO:0000256" key="1">
    <source>
        <dbReference type="SAM" id="MobiDB-lite"/>
    </source>
</evidence>
<protein>
    <submittedName>
        <fullName evidence="3">Uncharacterized protein</fullName>
    </submittedName>
</protein>
<evidence type="ECO:0000256" key="2">
    <source>
        <dbReference type="SAM" id="SignalP"/>
    </source>
</evidence>
<dbReference type="Proteomes" id="UP000002028">
    <property type="component" value="Chromosome"/>
</dbReference>
<dbReference type="STRING" id="504472.Slin_4191"/>
<evidence type="ECO:0000313" key="3">
    <source>
        <dbReference type="EMBL" id="ADB40176.1"/>
    </source>
</evidence>